<keyword evidence="2" id="KW-0813">Transport</keyword>
<evidence type="ECO:0000259" key="1">
    <source>
        <dbReference type="SMART" id="SM00225"/>
    </source>
</evidence>
<dbReference type="EMBL" id="KB454490">
    <property type="protein sequence ID" value="EME31664.1"/>
    <property type="molecule type" value="Genomic_DNA"/>
</dbReference>
<dbReference type="SMART" id="SM00225">
    <property type="entry name" value="BTB"/>
    <property type="match status" value="1"/>
</dbReference>
<feature type="domain" description="BTB" evidence="1">
    <location>
        <begin position="7"/>
        <end position="108"/>
    </location>
</feature>
<dbReference type="PANTHER" id="PTHR11145">
    <property type="entry name" value="BTB/POZ DOMAIN-CONTAINING ADAPTER FOR CUL3-MEDIATED RHOA DEGRADATION PROTEIN FAMILY MEMBER"/>
    <property type="match status" value="1"/>
</dbReference>
<dbReference type="CDD" id="cd18376">
    <property type="entry name" value="BTB_POZ_FIP2-like"/>
    <property type="match status" value="1"/>
</dbReference>
<dbReference type="Pfam" id="PF02214">
    <property type="entry name" value="BTB_2"/>
    <property type="match status" value="1"/>
</dbReference>
<dbReference type="STRING" id="130081.M2Y739"/>
<proteinExistence type="predicted"/>
<keyword evidence="2" id="KW-0407">Ion channel</keyword>
<reference evidence="3" key="1">
    <citation type="journal article" date="2013" name="Science">
        <title>Gene transfer from bacteria and archaea facilitated evolution of an extremophilic eukaryote.</title>
        <authorList>
            <person name="Schonknecht G."/>
            <person name="Chen W.H."/>
            <person name="Ternes C.M."/>
            <person name="Barbier G.G."/>
            <person name="Shrestha R.P."/>
            <person name="Stanke M."/>
            <person name="Brautigam A."/>
            <person name="Baker B.J."/>
            <person name="Banfield J.F."/>
            <person name="Garavito R.M."/>
            <person name="Carr K."/>
            <person name="Wilkerson C."/>
            <person name="Rensing S.A."/>
            <person name="Gagneul D."/>
            <person name="Dickenson N.E."/>
            <person name="Oesterhelt C."/>
            <person name="Lercher M.J."/>
            <person name="Weber A.P."/>
        </authorList>
    </citation>
    <scope>NUCLEOTIDE SEQUENCE [LARGE SCALE GENOMIC DNA]</scope>
    <source>
        <strain evidence="3">074W</strain>
    </source>
</reference>
<dbReference type="OrthoDB" id="2414723at2759"/>
<dbReference type="Proteomes" id="UP000030680">
    <property type="component" value="Unassembled WGS sequence"/>
</dbReference>
<accession>M2Y739</accession>
<dbReference type="InterPro" id="IPR000210">
    <property type="entry name" value="BTB/POZ_dom"/>
</dbReference>
<dbReference type="eggNOG" id="KOG2716">
    <property type="taxonomic scope" value="Eukaryota"/>
</dbReference>
<dbReference type="InterPro" id="IPR003131">
    <property type="entry name" value="T1-type_BTB"/>
</dbReference>
<organism evidence="2 3">
    <name type="scientific">Galdieria sulphuraria</name>
    <name type="common">Red alga</name>
    <dbReference type="NCBI Taxonomy" id="130081"/>
    <lineage>
        <taxon>Eukaryota</taxon>
        <taxon>Rhodophyta</taxon>
        <taxon>Bangiophyceae</taxon>
        <taxon>Galdieriales</taxon>
        <taxon>Galdieriaceae</taxon>
        <taxon>Galdieria</taxon>
    </lineage>
</organism>
<dbReference type="KEGG" id="gsl:Gasu_10470"/>
<dbReference type="GO" id="GO:0051260">
    <property type="term" value="P:protein homooligomerization"/>
    <property type="evidence" value="ECO:0007669"/>
    <property type="project" value="InterPro"/>
</dbReference>
<dbReference type="GeneID" id="17090294"/>
<keyword evidence="3" id="KW-1185">Reference proteome</keyword>
<dbReference type="Gramene" id="EME31664">
    <property type="protein sequence ID" value="EME31664"/>
    <property type="gene ID" value="Gasu_10470"/>
</dbReference>
<keyword evidence="2" id="KW-0406">Ion transport</keyword>
<sequence>MEWMPNSVVKLNVGGKYFETTVDTLTKYSDSMLSAWFSGKYSVLKDENGYVFLDRDGDRFRHILNYLRCGTVHIGEDIRLLGEILEEAEYFGLQSLAQQLKEALLQCRVKQEEKESSVCGRMNNEDNLFHPMFEPLDGFSSSQTSQGEPLLTLLPSSQEFRLDEDF</sequence>
<gene>
    <name evidence="2" type="ORF">Gasu_10470</name>
</gene>
<name>M2Y739_GALSU</name>
<dbReference type="GO" id="GO:0034220">
    <property type="term" value="P:monoatomic ion transmembrane transport"/>
    <property type="evidence" value="ECO:0007669"/>
    <property type="project" value="UniProtKB-KW"/>
</dbReference>
<dbReference type="RefSeq" id="XP_005708184.1">
    <property type="nucleotide sequence ID" value="XM_005708127.1"/>
</dbReference>
<dbReference type="PANTHER" id="PTHR11145:SF8">
    <property type="entry name" value="RE57120P"/>
    <property type="match status" value="1"/>
</dbReference>
<protein>
    <submittedName>
        <fullName evidence="2">Potassium channel tetramerisation domain-like protein</fullName>
    </submittedName>
</protein>
<dbReference type="AlphaFoldDB" id="M2Y739"/>
<dbReference type="Gene3D" id="3.30.710.10">
    <property type="entry name" value="Potassium Channel Kv1.1, Chain A"/>
    <property type="match status" value="1"/>
</dbReference>
<dbReference type="OMA" id="LLCEDAM"/>
<evidence type="ECO:0000313" key="3">
    <source>
        <dbReference type="Proteomes" id="UP000030680"/>
    </source>
</evidence>
<dbReference type="InterPro" id="IPR045068">
    <property type="entry name" value="BACURD1-3"/>
</dbReference>
<evidence type="ECO:0000313" key="2">
    <source>
        <dbReference type="EMBL" id="EME31664.1"/>
    </source>
</evidence>
<dbReference type="InterPro" id="IPR011333">
    <property type="entry name" value="SKP1/BTB/POZ_sf"/>
</dbReference>
<dbReference type="SUPFAM" id="SSF54695">
    <property type="entry name" value="POZ domain"/>
    <property type="match status" value="1"/>
</dbReference>